<evidence type="ECO:0008006" key="4">
    <source>
        <dbReference type="Google" id="ProtNLM"/>
    </source>
</evidence>
<organism evidence="2 3">
    <name type="scientific">Bodo saltans</name>
    <name type="common">Flagellated protozoan</name>
    <dbReference type="NCBI Taxonomy" id="75058"/>
    <lineage>
        <taxon>Eukaryota</taxon>
        <taxon>Discoba</taxon>
        <taxon>Euglenozoa</taxon>
        <taxon>Kinetoplastea</taxon>
        <taxon>Metakinetoplastina</taxon>
        <taxon>Eubodonida</taxon>
        <taxon>Bodonidae</taxon>
        <taxon>Bodo</taxon>
    </lineage>
</organism>
<accession>A0A0S4IR84</accession>
<feature type="signal peptide" evidence="1">
    <location>
        <begin position="1"/>
        <end position="27"/>
    </location>
</feature>
<sequence>MLKRRYECARPVTCLALLLLLYTLSEGWQIIEGEAGEGARAFQQILSWKRRKTQNSCSFGSVCPCSRFKKTTKTSNMVFFARTGLSSHSGGAQNMFFLYFPAVLSHFSRTIEDHPRTKPPRLERHESTLLAAISSFLIGQRHVNTSAHVAACHLRDIRSCVDEVAVQCLELSRCSSSGAAAEVQRVSESTILRVATKHRTPHVRTHYICDSRDEFITWNRTARHVSAFCDFFNGTQFERDRLATLERQQVDA</sequence>
<reference evidence="3" key="1">
    <citation type="submission" date="2015-09" db="EMBL/GenBank/DDBJ databases">
        <authorList>
            <consortium name="Pathogen Informatics"/>
        </authorList>
    </citation>
    <scope>NUCLEOTIDE SEQUENCE [LARGE SCALE GENOMIC DNA]</scope>
    <source>
        <strain evidence="3">Lake Konstanz</strain>
    </source>
</reference>
<keyword evidence="3" id="KW-1185">Reference proteome</keyword>
<name>A0A0S4IR84_BODSA</name>
<dbReference type="EMBL" id="CYKH01000302">
    <property type="protein sequence ID" value="CUF33384.1"/>
    <property type="molecule type" value="Genomic_DNA"/>
</dbReference>
<dbReference type="VEuPathDB" id="TriTrypDB:BSAL_61475"/>
<proteinExistence type="predicted"/>
<feature type="chain" id="PRO_5006621450" description="Membrane-associated protein" evidence="1">
    <location>
        <begin position="28"/>
        <end position="252"/>
    </location>
</feature>
<evidence type="ECO:0000313" key="3">
    <source>
        <dbReference type="Proteomes" id="UP000051952"/>
    </source>
</evidence>
<evidence type="ECO:0000256" key="1">
    <source>
        <dbReference type="SAM" id="SignalP"/>
    </source>
</evidence>
<dbReference type="Proteomes" id="UP000051952">
    <property type="component" value="Unassembled WGS sequence"/>
</dbReference>
<evidence type="ECO:0000313" key="2">
    <source>
        <dbReference type="EMBL" id="CUF33384.1"/>
    </source>
</evidence>
<keyword evidence="1" id="KW-0732">Signal</keyword>
<dbReference type="AlphaFoldDB" id="A0A0S4IR84"/>
<protein>
    <recommendedName>
        <fullName evidence="4">Membrane-associated protein</fullName>
    </recommendedName>
</protein>
<gene>
    <name evidence="2" type="ORF">BSAL_61475</name>
</gene>